<proteinExistence type="inferred from homology"/>
<dbReference type="GO" id="GO:0004531">
    <property type="term" value="F:deoxyribonuclease II activity"/>
    <property type="evidence" value="ECO:0007669"/>
    <property type="project" value="InterPro"/>
</dbReference>
<feature type="region of interest" description="Disordered" evidence="3">
    <location>
        <begin position="159"/>
        <end position="206"/>
    </location>
</feature>
<dbReference type="WBParaSite" id="jg26001">
    <property type="protein sequence ID" value="jg26001"/>
    <property type="gene ID" value="jg26001"/>
</dbReference>
<dbReference type="InterPro" id="IPR004947">
    <property type="entry name" value="DNase_II"/>
</dbReference>
<sequence length="206" mass="23373">MRIDSAAGRRFISFSKHKKFAKDLYSDFVAPELKTSLYVETWLNGAGDLPSECDSSYKVYNLRSVRPYTYNFKNSKDHSKWAVSTDPSNPWICIGDINRQKSQKGRGGGTMCLQDSRISALYRLSIGDVECCDSSSQANSKQSNKTTVWGFVKSLFSRNKSTERPNTTDSDSQNKPENCVVHSTKKRSNENRKRHKKHVTTKPKSL</sequence>
<feature type="compositionally biased region" description="Polar residues" evidence="3">
    <location>
        <begin position="159"/>
        <end position="176"/>
    </location>
</feature>
<evidence type="ECO:0000313" key="4">
    <source>
        <dbReference type="Proteomes" id="UP000887574"/>
    </source>
</evidence>
<evidence type="ECO:0000256" key="3">
    <source>
        <dbReference type="SAM" id="MobiDB-lite"/>
    </source>
</evidence>
<dbReference type="GO" id="GO:0006309">
    <property type="term" value="P:apoptotic DNA fragmentation"/>
    <property type="evidence" value="ECO:0007669"/>
    <property type="project" value="TreeGrafter"/>
</dbReference>
<dbReference type="Proteomes" id="UP000887574">
    <property type="component" value="Unplaced"/>
</dbReference>
<dbReference type="PANTHER" id="PTHR10858">
    <property type="entry name" value="DEOXYRIBONUCLEASE II"/>
    <property type="match status" value="1"/>
</dbReference>
<dbReference type="PANTHER" id="PTHR10858:SF23">
    <property type="entry name" value="DEOXYRIBONUCLEASE II"/>
    <property type="match status" value="1"/>
</dbReference>
<evidence type="ECO:0000256" key="2">
    <source>
        <dbReference type="ARBA" id="ARBA00022801"/>
    </source>
</evidence>
<organism evidence="4 5">
    <name type="scientific">Ditylenchus dipsaci</name>
    <dbReference type="NCBI Taxonomy" id="166011"/>
    <lineage>
        <taxon>Eukaryota</taxon>
        <taxon>Metazoa</taxon>
        <taxon>Ecdysozoa</taxon>
        <taxon>Nematoda</taxon>
        <taxon>Chromadorea</taxon>
        <taxon>Rhabditida</taxon>
        <taxon>Tylenchina</taxon>
        <taxon>Tylenchomorpha</taxon>
        <taxon>Sphaerularioidea</taxon>
        <taxon>Anguinidae</taxon>
        <taxon>Anguininae</taxon>
        <taxon>Ditylenchus</taxon>
    </lineage>
</organism>
<keyword evidence="2" id="KW-0378">Hydrolase</keyword>
<evidence type="ECO:0000256" key="1">
    <source>
        <dbReference type="ARBA" id="ARBA00007527"/>
    </source>
</evidence>
<name>A0A915E1N7_9BILA</name>
<protein>
    <submittedName>
        <fullName evidence="5">Uncharacterized protein</fullName>
    </submittedName>
</protein>
<dbReference type="Pfam" id="PF03265">
    <property type="entry name" value="DNase_II"/>
    <property type="match status" value="1"/>
</dbReference>
<comment type="similarity">
    <text evidence="1">Belongs to the DNase II family.</text>
</comment>
<reference evidence="5" key="1">
    <citation type="submission" date="2022-11" db="UniProtKB">
        <authorList>
            <consortium name="WormBaseParasite"/>
        </authorList>
    </citation>
    <scope>IDENTIFICATION</scope>
</reference>
<feature type="compositionally biased region" description="Basic residues" evidence="3">
    <location>
        <begin position="192"/>
        <end position="206"/>
    </location>
</feature>
<keyword evidence="4" id="KW-1185">Reference proteome</keyword>
<accession>A0A915E1N7</accession>
<dbReference type="CDD" id="cd09121">
    <property type="entry name" value="PLDc_DNaseII_2"/>
    <property type="match status" value="1"/>
</dbReference>
<dbReference type="AlphaFoldDB" id="A0A915E1N7"/>
<evidence type="ECO:0000313" key="5">
    <source>
        <dbReference type="WBParaSite" id="jg26001"/>
    </source>
</evidence>